<name>A0A542XP52_SALAC</name>
<evidence type="ECO:0008006" key="5">
    <source>
        <dbReference type="Google" id="ProtNLM"/>
    </source>
</evidence>
<feature type="compositionally biased region" description="Basic and acidic residues" evidence="1">
    <location>
        <begin position="67"/>
        <end position="87"/>
    </location>
</feature>
<feature type="region of interest" description="Disordered" evidence="1">
    <location>
        <begin position="51"/>
        <end position="99"/>
    </location>
</feature>
<dbReference type="InterPro" id="IPR011050">
    <property type="entry name" value="Pectin_lyase_fold/virulence"/>
</dbReference>
<dbReference type="SUPFAM" id="SSF51126">
    <property type="entry name" value="Pectin lyase-like"/>
    <property type="match status" value="1"/>
</dbReference>
<keyword evidence="2" id="KW-0472">Membrane</keyword>
<dbReference type="Proteomes" id="UP000315983">
    <property type="component" value="Unassembled WGS sequence"/>
</dbReference>
<evidence type="ECO:0000256" key="2">
    <source>
        <dbReference type="SAM" id="Phobius"/>
    </source>
</evidence>
<sequence>MNHQHHEHEPDRSGGRRARSRWWAAGLAGVTGLALTAVGVTAGPAVDAVAHTLTSTGSERPNGSSAEDDRGKHDDGKRDDKGKDDKGRGKKGKKPKGVPVPCKADALIAAITLANARGGAILDLAPKCTYLLTDDIDGAGLPAITTPITLNGGKHTTIKRAAAAEQFRILTVEVGGDLTLNHLKITGGHTTDSGGGILVNAGGALTTNHSTVTRNIASGNGGGILNVGSAIVSNSAVTHNITQIDGGGINSRGQIKIFDSFIAHNRTVINSGGGAVIFGSAVINKSEITGNHAGNAGGGIASASATIVVVKSNIVDNTSVNNGGGISTPTGTQLALRHVFVARNHAGGSGGGVFVNLNNHVIIEDSAIERNSATGNGGGLNNISTSILRRTKVTGNQAEEGGGIYNAATGTAALVSTKVVKNIAVTDGGGIFNQAGGTVNLNIASGTFVVKNRPDNCSGDVPGCAG</sequence>
<evidence type="ECO:0000256" key="1">
    <source>
        <dbReference type="SAM" id="MobiDB-lite"/>
    </source>
</evidence>
<proteinExistence type="predicted"/>
<feature type="compositionally biased region" description="Polar residues" evidence="1">
    <location>
        <begin position="52"/>
        <end position="65"/>
    </location>
</feature>
<keyword evidence="2" id="KW-1133">Transmembrane helix</keyword>
<comment type="caution">
    <text evidence="3">The sequence shown here is derived from an EMBL/GenBank/DDBJ whole genome shotgun (WGS) entry which is preliminary data.</text>
</comment>
<keyword evidence="2" id="KW-0812">Transmembrane</keyword>
<dbReference type="EMBL" id="VFOL01000001">
    <property type="protein sequence ID" value="TQL37615.1"/>
    <property type="molecule type" value="Genomic_DNA"/>
</dbReference>
<protein>
    <recommendedName>
        <fullName evidence="5">Polymorphic outer membrane protein</fullName>
    </recommendedName>
</protein>
<accession>A0A542XP52</accession>
<feature type="transmembrane region" description="Helical" evidence="2">
    <location>
        <begin position="22"/>
        <end position="46"/>
    </location>
</feature>
<gene>
    <name evidence="3" type="ORF">FB564_2781</name>
</gene>
<organism evidence="3 4">
    <name type="scientific">Salinispora arenicola</name>
    <dbReference type="NCBI Taxonomy" id="168697"/>
    <lineage>
        <taxon>Bacteria</taxon>
        <taxon>Bacillati</taxon>
        <taxon>Actinomycetota</taxon>
        <taxon>Actinomycetes</taxon>
        <taxon>Micromonosporales</taxon>
        <taxon>Micromonosporaceae</taxon>
        <taxon>Salinispora</taxon>
    </lineage>
</organism>
<evidence type="ECO:0000313" key="3">
    <source>
        <dbReference type="EMBL" id="TQL37615.1"/>
    </source>
</evidence>
<evidence type="ECO:0000313" key="4">
    <source>
        <dbReference type="Proteomes" id="UP000315983"/>
    </source>
</evidence>
<dbReference type="AlphaFoldDB" id="A0A542XP52"/>
<reference evidence="3 4" key="1">
    <citation type="submission" date="2019-06" db="EMBL/GenBank/DDBJ databases">
        <title>Sequencing the genomes of 1000 actinobacteria strains.</title>
        <authorList>
            <person name="Klenk H.-P."/>
        </authorList>
    </citation>
    <scope>NUCLEOTIDE SEQUENCE [LARGE SCALE GENOMIC DNA]</scope>
    <source>
        <strain evidence="3 4">DSM 44819</strain>
    </source>
</reference>